<accession>A0A0E9PF74</accession>
<sequence>MGGLNSVDDLPGKNCVALPKWAQSETHSLIGVASHN</sequence>
<dbReference type="EMBL" id="GBXM01106074">
    <property type="protein sequence ID" value="JAH02503.1"/>
    <property type="molecule type" value="Transcribed_RNA"/>
</dbReference>
<protein>
    <submittedName>
        <fullName evidence="1">Uncharacterized protein</fullName>
    </submittedName>
</protein>
<evidence type="ECO:0000313" key="1">
    <source>
        <dbReference type="EMBL" id="JAH02503.1"/>
    </source>
</evidence>
<name>A0A0E9PF74_ANGAN</name>
<proteinExistence type="predicted"/>
<reference evidence="1" key="2">
    <citation type="journal article" date="2015" name="Fish Shellfish Immunol.">
        <title>Early steps in the European eel (Anguilla anguilla)-Vibrio vulnificus interaction in the gills: Role of the RtxA13 toxin.</title>
        <authorList>
            <person name="Callol A."/>
            <person name="Pajuelo D."/>
            <person name="Ebbesson L."/>
            <person name="Teles M."/>
            <person name="MacKenzie S."/>
            <person name="Amaro C."/>
        </authorList>
    </citation>
    <scope>NUCLEOTIDE SEQUENCE</scope>
</reference>
<organism evidence="1">
    <name type="scientific">Anguilla anguilla</name>
    <name type="common">European freshwater eel</name>
    <name type="synonym">Muraena anguilla</name>
    <dbReference type="NCBI Taxonomy" id="7936"/>
    <lineage>
        <taxon>Eukaryota</taxon>
        <taxon>Metazoa</taxon>
        <taxon>Chordata</taxon>
        <taxon>Craniata</taxon>
        <taxon>Vertebrata</taxon>
        <taxon>Euteleostomi</taxon>
        <taxon>Actinopterygii</taxon>
        <taxon>Neopterygii</taxon>
        <taxon>Teleostei</taxon>
        <taxon>Anguilliformes</taxon>
        <taxon>Anguillidae</taxon>
        <taxon>Anguilla</taxon>
    </lineage>
</organism>
<reference evidence="1" key="1">
    <citation type="submission" date="2014-11" db="EMBL/GenBank/DDBJ databases">
        <authorList>
            <person name="Amaro Gonzalez C."/>
        </authorList>
    </citation>
    <scope>NUCLEOTIDE SEQUENCE</scope>
</reference>
<dbReference type="AlphaFoldDB" id="A0A0E9PF74"/>
<dbReference type="EMBL" id="GBXM01091569">
    <property type="protein sequence ID" value="JAH17008.1"/>
    <property type="molecule type" value="Transcribed_RNA"/>
</dbReference>